<evidence type="ECO:0000256" key="7">
    <source>
        <dbReference type="ARBA" id="ARBA00029502"/>
    </source>
</evidence>
<evidence type="ECO:0000256" key="5">
    <source>
        <dbReference type="ARBA" id="ARBA00023136"/>
    </source>
</evidence>
<feature type="region of interest" description="Disordered" evidence="11">
    <location>
        <begin position="51"/>
        <end position="75"/>
    </location>
</feature>
<dbReference type="Proteomes" id="UP000799640">
    <property type="component" value="Unassembled WGS sequence"/>
</dbReference>
<keyword evidence="3 10" id="KW-0653">Protein transport</keyword>
<dbReference type="PANTHER" id="PTHR23058:SF0">
    <property type="entry name" value="PEROXISOMAL MEMBRANE PROTEIN PEX14"/>
    <property type="match status" value="1"/>
</dbReference>
<evidence type="ECO:0000313" key="14">
    <source>
        <dbReference type="Proteomes" id="UP000799640"/>
    </source>
</evidence>
<evidence type="ECO:0000256" key="3">
    <source>
        <dbReference type="ARBA" id="ARBA00022927"/>
    </source>
</evidence>
<comment type="subcellular location">
    <subcellularLocation>
        <location evidence="9 10">Peroxisome membrane</location>
    </subcellularLocation>
</comment>
<keyword evidence="2 10" id="KW-0813">Transport</keyword>
<evidence type="ECO:0000256" key="6">
    <source>
        <dbReference type="ARBA" id="ARBA00023140"/>
    </source>
</evidence>
<dbReference type="PANTHER" id="PTHR23058">
    <property type="entry name" value="PEROXISOMAL MEMBRANE PROTEIN PEX14"/>
    <property type="match status" value="1"/>
</dbReference>
<evidence type="ECO:0000256" key="1">
    <source>
        <dbReference type="ARBA" id="ARBA00005443"/>
    </source>
</evidence>
<dbReference type="InterPro" id="IPR006785">
    <property type="entry name" value="Pex14_N"/>
</dbReference>
<accession>A0A6G1HRD8</accession>
<comment type="function">
    <text evidence="10">Component of the PEX13-PEX14 docking complex, a translocon channel that specifically mediates the import of peroxisomal cargo proteins bound to PEX5 receptor. The PEX13-PEX14 docking complex forms a large import pore which can be opened to a diameter of about 9 nm. Mechanistically, PEX5 receptor along with cargo proteins associates with the PEX14 subunit of the PEX13-PEX14 docking complex in the cytosol, leading to the insertion of the receptor into the organelle membrane with the concomitant translocation of the cargo into the peroxisome matrix.</text>
</comment>
<proteinExistence type="inferred from homology"/>
<evidence type="ECO:0000256" key="4">
    <source>
        <dbReference type="ARBA" id="ARBA00023010"/>
    </source>
</evidence>
<dbReference type="GO" id="GO:0005102">
    <property type="term" value="F:signaling receptor binding"/>
    <property type="evidence" value="ECO:0007669"/>
    <property type="project" value="TreeGrafter"/>
</dbReference>
<evidence type="ECO:0000259" key="12">
    <source>
        <dbReference type="Pfam" id="PF04695"/>
    </source>
</evidence>
<dbReference type="OrthoDB" id="5549158at2759"/>
<feature type="compositionally biased region" description="Polar residues" evidence="11">
    <location>
        <begin position="331"/>
        <end position="340"/>
    </location>
</feature>
<evidence type="ECO:0000256" key="10">
    <source>
        <dbReference type="RuleBase" id="RU367032"/>
    </source>
</evidence>
<dbReference type="GO" id="GO:0016560">
    <property type="term" value="P:protein import into peroxisome matrix, docking"/>
    <property type="evidence" value="ECO:0007669"/>
    <property type="project" value="UniProtKB-UniRule"/>
</dbReference>
<dbReference type="AlphaFoldDB" id="A0A6G1HRD8"/>
<keyword evidence="5 10" id="KW-0472">Membrane</keyword>
<dbReference type="InterPro" id="IPR025655">
    <property type="entry name" value="PEX14"/>
</dbReference>
<keyword evidence="6 10" id="KW-0576">Peroxisome</keyword>
<dbReference type="GO" id="GO:1990429">
    <property type="term" value="C:peroxisomal importomer complex"/>
    <property type="evidence" value="ECO:0007669"/>
    <property type="project" value="TreeGrafter"/>
</dbReference>
<feature type="compositionally biased region" description="Basic and acidic residues" evidence="11">
    <location>
        <begin position="341"/>
        <end position="352"/>
    </location>
</feature>
<evidence type="ECO:0000256" key="2">
    <source>
        <dbReference type="ARBA" id="ARBA00022448"/>
    </source>
</evidence>
<protein>
    <recommendedName>
        <fullName evidence="7 10">Peroxisomal membrane protein PEX14</fullName>
    </recommendedName>
    <alternativeName>
        <fullName evidence="8 10">Peroxin-14</fullName>
    </alternativeName>
</protein>
<dbReference type="GO" id="GO:0005778">
    <property type="term" value="C:peroxisomal membrane"/>
    <property type="evidence" value="ECO:0007669"/>
    <property type="project" value="UniProtKB-SubCell"/>
</dbReference>
<feature type="region of interest" description="Disordered" evidence="11">
    <location>
        <begin position="331"/>
        <end position="352"/>
    </location>
</feature>
<evidence type="ECO:0000256" key="8">
    <source>
        <dbReference type="ARBA" id="ARBA00029691"/>
    </source>
</evidence>
<keyword evidence="14" id="KW-1185">Reference proteome</keyword>
<dbReference type="EMBL" id="ML996700">
    <property type="protein sequence ID" value="KAF2398436.1"/>
    <property type="molecule type" value="Genomic_DNA"/>
</dbReference>
<name>A0A6G1HRD8_9PEZI</name>
<feature type="compositionally biased region" description="Low complexity" evidence="11">
    <location>
        <begin position="264"/>
        <end position="307"/>
    </location>
</feature>
<evidence type="ECO:0000256" key="11">
    <source>
        <dbReference type="SAM" id="MobiDB-lite"/>
    </source>
</evidence>
<dbReference type="Pfam" id="PF04695">
    <property type="entry name" value="Pex14_N"/>
    <property type="match status" value="1"/>
</dbReference>
<evidence type="ECO:0000256" key="9">
    <source>
        <dbReference type="ARBA" id="ARBA00046271"/>
    </source>
</evidence>
<keyword evidence="4" id="KW-0811">Translocation</keyword>
<feature type="region of interest" description="Disordered" evidence="11">
    <location>
        <begin position="256"/>
        <end position="312"/>
    </location>
</feature>
<reference evidence="13" key="1">
    <citation type="journal article" date="2020" name="Stud. Mycol.">
        <title>101 Dothideomycetes genomes: a test case for predicting lifestyles and emergence of pathogens.</title>
        <authorList>
            <person name="Haridas S."/>
            <person name="Albert R."/>
            <person name="Binder M."/>
            <person name="Bloem J."/>
            <person name="Labutti K."/>
            <person name="Salamov A."/>
            <person name="Andreopoulos B."/>
            <person name="Baker S."/>
            <person name="Barry K."/>
            <person name="Bills G."/>
            <person name="Bluhm B."/>
            <person name="Cannon C."/>
            <person name="Castanera R."/>
            <person name="Culley D."/>
            <person name="Daum C."/>
            <person name="Ezra D."/>
            <person name="Gonzalez J."/>
            <person name="Henrissat B."/>
            <person name="Kuo A."/>
            <person name="Liang C."/>
            <person name="Lipzen A."/>
            <person name="Lutzoni F."/>
            <person name="Magnuson J."/>
            <person name="Mondo S."/>
            <person name="Nolan M."/>
            <person name="Ohm R."/>
            <person name="Pangilinan J."/>
            <person name="Park H.-J."/>
            <person name="Ramirez L."/>
            <person name="Alfaro M."/>
            <person name="Sun H."/>
            <person name="Tritt A."/>
            <person name="Yoshinaga Y."/>
            <person name="Zwiers L.-H."/>
            <person name="Turgeon B."/>
            <person name="Goodwin S."/>
            <person name="Spatafora J."/>
            <person name="Crous P."/>
            <person name="Grigoriev I."/>
        </authorList>
    </citation>
    <scope>NUCLEOTIDE SEQUENCE</scope>
    <source>
        <strain evidence="13">CBS 262.69</strain>
    </source>
</reference>
<dbReference type="Gene3D" id="1.10.10.10">
    <property type="entry name" value="Winged helix-like DNA-binding domain superfamily/Winged helix DNA-binding domain"/>
    <property type="match status" value="1"/>
</dbReference>
<evidence type="ECO:0000313" key="13">
    <source>
        <dbReference type="EMBL" id="KAF2398436.1"/>
    </source>
</evidence>
<comment type="similarity">
    <text evidence="1 10">Belongs to the peroxin-14 family.</text>
</comment>
<gene>
    <name evidence="13" type="ORF">EJ06DRAFT_583701</name>
</gene>
<organism evidence="13 14">
    <name type="scientific">Trichodelitschia bisporula</name>
    <dbReference type="NCBI Taxonomy" id="703511"/>
    <lineage>
        <taxon>Eukaryota</taxon>
        <taxon>Fungi</taxon>
        <taxon>Dikarya</taxon>
        <taxon>Ascomycota</taxon>
        <taxon>Pezizomycotina</taxon>
        <taxon>Dothideomycetes</taxon>
        <taxon>Dothideomycetes incertae sedis</taxon>
        <taxon>Phaeotrichales</taxon>
        <taxon>Phaeotrichaceae</taxon>
        <taxon>Trichodelitschia</taxon>
    </lineage>
</organism>
<feature type="domain" description="Peroxisome membrane anchor protein Pex14p N-terminal" evidence="12">
    <location>
        <begin position="3"/>
        <end position="47"/>
    </location>
</feature>
<sequence>MVREDLISSAVSFLQDPSVAAAPLDKRIAFLQSKNLTQDEVDVALARAAGQPGPVAQAPSPQQQQYAYAGPPQPQNGYPVPPGYWPAQQPPAVPKRDWRDWFIMATVMGGVGYGLYFTAKRYIVPLIAPPTPPQLEQDKAAIDAAFDKTFALLDQLTTDTEALKAAEVARTTRLDAALSELESVVTTLKEADRKREDDARRSMDEIRSLRDLIPKALDAQKESTDERLKGLGSELKSLKTLVSNRVQPAAAPVHRATPSLNGGVPAASAPVSPAPTPTVETPAVVPASTPAVTPAASTAPAPGSAAAGLLNRRPGGRAAIPAWQMAAAAKSTDSVVSVNGESKEEGGEVKAP</sequence>
<dbReference type="FunFam" id="1.10.10.10:FF:000489">
    <property type="entry name" value="Putative peroxisomal membrane anchor protein"/>
    <property type="match status" value="1"/>
</dbReference>
<dbReference type="InterPro" id="IPR036388">
    <property type="entry name" value="WH-like_DNA-bd_sf"/>
</dbReference>
<feature type="compositionally biased region" description="Low complexity" evidence="11">
    <location>
        <begin position="51"/>
        <end position="70"/>
    </location>
</feature>